<comment type="caution">
    <text evidence="1">The sequence shown here is derived from an EMBL/GenBank/DDBJ whole genome shotgun (WGS) entry which is preliminary data.</text>
</comment>
<keyword evidence="2" id="KW-1185">Reference proteome</keyword>
<dbReference type="EMBL" id="REGN01012350">
    <property type="protein sequence ID" value="RMZ95700.1"/>
    <property type="molecule type" value="Genomic_DNA"/>
</dbReference>
<dbReference type="AlphaFoldDB" id="A0A3M7PA91"/>
<name>A0A3M7PA91_BRAPC</name>
<accession>A0A3M7PA91</accession>
<protein>
    <submittedName>
        <fullName evidence="1">Uncharacterized protein</fullName>
    </submittedName>
</protein>
<evidence type="ECO:0000313" key="2">
    <source>
        <dbReference type="Proteomes" id="UP000276133"/>
    </source>
</evidence>
<evidence type="ECO:0000313" key="1">
    <source>
        <dbReference type="EMBL" id="RMZ95700.1"/>
    </source>
</evidence>
<organism evidence="1 2">
    <name type="scientific">Brachionus plicatilis</name>
    <name type="common">Marine rotifer</name>
    <name type="synonym">Brachionus muelleri</name>
    <dbReference type="NCBI Taxonomy" id="10195"/>
    <lineage>
        <taxon>Eukaryota</taxon>
        <taxon>Metazoa</taxon>
        <taxon>Spiralia</taxon>
        <taxon>Gnathifera</taxon>
        <taxon>Rotifera</taxon>
        <taxon>Eurotatoria</taxon>
        <taxon>Monogononta</taxon>
        <taxon>Pseudotrocha</taxon>
        <taxon>Ploima</taxon>
        <taxon>Brachionidae</taxon>
        <taxon>Brachionus</taxon>
    </lineage>
</organism>
<proteinExistence type="predicted"/>
<dbReference type="Proteomes" id="UP000276133">
    <property type="component" value="Unassembled WGS sequence"/>
</dbReference>
<sequence>MLEGCAMSCIYKDWQRLNCRHPWNVLDLFTMSCIWAAKLAVTAALADSWAGVGLAWLETISGGVMALPTLSKFPPNWRKQVALVKKNSKNNLHLLMSILFLPHIKASFISIKSSQLSDNNLFSHAIKKLHLLVLSSLYIPDQIAVSNSSKCFEDTLHVLLAQLRMNRGHIDSVMVLGVFGHLVNDGLSLRHVAGPADLDIAAA</sequence>
<reference evidence="1 2" key="1">
    <citation type="journal article" date="2018" name="Sci. Rep.">
        <title>Genomic signatures of local adaptation to the degree of environmental predictability in rotifers.</title>
        <authorList>
            <person name="Franch-Gras L."/>
            <person name="Hahn C."/>
            <person name="Garcia-Roger E.M."/>
            <person name="Carmona M.J."/>
            <person name="Serra M."/>
            <person name="Gomez A."/>
        </authorList>
    </citation>
    <scope>NUCLEOTIDE SEQUENCE [LARGE SCALE GENOMIC DNA]</scope>
    <source>
        <strain evidence="1">HYR1</strain>
    </source>
</reference>
<gene>
    <name evidence="1" type="ORF">BpHYR1_033384</name>
</gene>